<comment type="caution">
    <text evidence="2">The sequence shown here is derived from an EMBL/GenBank/DDBJ whole genome shotgun (WGS) entry which is preliminary data.</text>
</comment>
<dbReference type="InterPro" id="IPR025714">
    <property type="entry name" value="Methyltranfer_dom"/>
</dbReference>
<reference evidence="2 3" key="1">
    <citation type="journal article" date="2020" name="Syst. Appl. Microbiol.">
        <title>Arthrospiribacter ruber gen. nov., sp. nov., a novel bacterium isolated from Arthrospira cultures.</title>
        <authorList>
            <person name="Waleron M."/>
            <person name="Misztak A."/>
            <person name="Waleron M.M."/>
            <person name="Furmaniak M."/>
            <person name="Mrozik A."/>
            <person name="Waleron K."/>
        </authorList>
    </citation>
    <scope>NUCLEOTIDE SEQUENCE [LARGE SCALE GENOMIC DNA]</scope>
    <source>
        <strain evidence="2 3">DPMB0001</strain>
    </source>
</reference>
<evidence type="ECO:0000259" key="1">
    <source>
        <dbReference type="Pfam" id="PF13847"/>
    </source>
</evidence>
<keyword evidence="3" id="KW-1185">Reference proteome</keyword>
<dbReference type="AlphaFoldDB" id="A0A951IVP1"/>
<dbReference type="GO" id="GO:0008168">
    <property type="term" value="F:methyltransferase activity"/>
    <property type="evidence" value="ECO:0007669"/>
    <property type="project" value="UniProtKB-KW"/>
</dbReference>
<gene>
    <name evidence="2" type="ORF">EGN73_00985</name>
</gene>
<keyword evidence="2" id="KW-0808">Transferase</keyword>
<accession>A0A951IVP1</accession>
<dbReference type="RefSeq" id="WP_219286210.1">
    <property type="nucleotide sequence ID" value="NZ_RPHB01000001.1"/>
</dbReference>
<dbReference type="GO" id="GO:0032259">
    <property type="term" value="P:methylation"/>
    <property type="evidence" value="ECO:0007669"/>
    <property type="project" value="UniProtKB-KW"/>
</dbReference>
<dbReference type="EMBL" id="RPHB01000001">
    <property type="protein sequence ID" value="MBW3466388.1"/>
    <property type="molecule type" value="Genomic_DNA"/>
</dbReference>
<dbReference type="Pfam" id="PF13847">
    <property type="entry name" value="Methyltransf_31"/>
    <property type="match status" value="1"/>
</dbReference>
<protein>
    <submittedName>
        <fullName evidence="2">Methyltransferase domain-containing protein</fullName>
    </submittedName>
</protein>
<organism evidence="2 3">
    <name type="scientific">Arthrospiribacter ruber</name>
    <dbReference type="NCBI Taxonomy" id="2487934"/>
    <lineage>
        <taxon>Bacteria</taxon>
        <taxon>Pseudomonadati</taxon>
        <taxon>Bacteroidota</taxon>
        <taxon>Cytophagia</taxon>
        <taxon>Cytophagales</taxon>
        <taxon>Cyclobacteriaceae</taxon>
        <taxon>Arthrospiribacter</taxon>
    </lineage>
</organism>
<evidence type="ECO:0000313" key="2">
    <source>
        <dbReference type="EMBL" id="MBW3466388.1"/>
    </source>
</evidence>
<dbReference type="Proteomes" id="UP000727490">
    <property type="component" value="Unassembled WGS sequence"/>
</dbReference>
<proteinExistence type="predicted"/>
<keyword evidence="2" id="KW-0489">Methyltransferase</keyword>
<feature type="domain" description="Methyltransferase" evidence="1">
    <location>
        <begin position="104"/>
        <end position="156"/>
    </location>
</feature>
<dbReference type="CDD" id="cd02440">
    <property type="entry name" value="AdoMet_MTases"/>
    <property type="match status" value="1"/>
</dbReference>
<evidence type="ECO:0000313" key="3">
    <source>
        <dbReference type="Proteomes" id="UP000727490"/>
    </source>
</evidence>
<sequence length="279" mass="32809">MAFEQFHLKKMLYPLYRRMLRNTPAFKRQMALMEKFRESNLQIQDNILQKLNLHQELKVVNGPFKGLNYIHKATGSMFFPKLIGSYEEPIHDWVYEIIGNSNYKKIIDIGCAEGYYAVGFAKKMPYANVTGSDINPEALKLAQQLAELNEVNNIRFVGALSPEDLGSICEVKTLIFCDIEGEEVRILDPIKVPMLKSCDILVEAHDCFVKGLTELLIHRFSKTHQIDLICDYPWRKMDYQLDHLDEEEKKFLFNENRPENMRWLFMRTHEYNKLNKHLQ</sequence>
<name>A0A951IVP1_9BACT</name>